<dbReference type="EMBL" id="JAPYYP010000009">
    <property type="protein sequence ID" value="MDA5108632.1"/>
    <property type="molecule type" value="Genomic_DNA"/>
</dbReference>
<dbReference type="GO" id="GO:0016787">
    <property type="term" value="F:hydrolase activity"/>
    <property type="evidence" value="ECO:0007669"/>
    <property type="project" value="UniProtKB-KW"/>
</dbReference>
<dbReference type="Proteomes" id="UP001151071">
    <property type="component" value="Unassembled WGS sequence"/>
</dbReference>
<keyword evidence="1" id="KW-0378">Hydrolase</keyword>
<keyword evidence="2" id="KW-1185">Reference proteome</keyword>
<evidence type="ECO:0000313" key="2">
    <source>
        <dbReference type="Proteomes" id="UP001151071"/>
    </source>
</evidence>
<proteinExistence type="predicted"/>
<dbReference type="SUPFAM" id="SSF53474">
    <property type="entry name" value="alpha/beta-Hydrolases"/>
    <property type="match status" value="1"/>
</dbReference>
<sequence length="113" mass="13012">MVSTARIPCPREKKKRTGKKTDVRTLCRLYAAGHRYRCTERLPEIRVPALLVYGQQDKRMHAYGRLLAEHLPHARLVLIPGVTHQFVTRGADAYNERCRAFVQSVGRETVDVR</sequence>
<reference evidence="1" key="1">
    <citation type="submission" date="2022-12" db="EMBL/GenBank/DDBJ databases">
        <title>Draft genome sequence of the thermophilic strain Brevibacillus thermoruber HT42, isolated from Los Humeros, Puebla, Mexico, with biotechnological potential.</title>
        <authorList>
            <person name="Lara Sanchez J."/>
            <person name="Solis Palacios R."/>
            <person name="Bustos Baena A.S."/>
            <person name="Ruz Baez A.E."/>
            <person name="Espinosa Luna G."/>
            <person name="Oliart Ros R.M."/>
        </authorList>
    </citation>
    <scope>NUCLEOTIDE SEQUENCE</scope>
    <source>
        <strain evidence="1">HT42</strain>
    </source>
</reference>
<accession>A0A9X3Z3B0</accession>
<dbReference type="Gene3D" id="3.40.50.1820">
    <property type="entry name" value="alpha/beta hydrolase"/>
    <property type="match status" value="1"/>
</dbReference>
<gene>
    <name evidence="1" type="ORF">O3V59_09685</name>
</gene>
<dbReference type="AlphaFoldDB" id="A0A9X3Z3B0"/>
<protein>
    <submittedName>
        <fullName evidence="1">Alpha/beta hydrolase</fullName>
    </submittedName>
</protein>
<dbReference type="RefSeq" id="WP_271140038.1">
    <property type="nucleotide sequence ID" value="NZ_JAPYYP010000009.1"/>
</dbReference>
<evidence type="ECO:0000313" key="1">
    <source>
        <dbReference type="EMBL" id="MDA5108632.1"/>
    </source>
</evidence>
<comment type="caution">
    <text evidence="1">The sequence shown here is derived from an EMBL/GenBank/DDBJ whole genome shotgun (WGS) entry which is preliminary data.</text>
</comment>
<name>A0A9X3Z3B0_9BACL</name>
<organism evidence="1 2">
    <name type="scientific">Brevibacillus thermoruber</name>
    <dbReference type="NCBI Taxonomy" id="33942"/>
    <lineage>
        <taxon>Bacteria</taxon>
        <taxon>Bacillati</taxon>
        <taxon>Bacillota</taxon>
        <taxon>Bacilli</taxon>
        <taxon>Bacillales</taxon>
        <taxon>Paenibacillaceae</taxon>
        <taxon>Brevibacillus</taxon>
    </lineage>
</organism>
<dbReference type="InterPro" id="IPR029058">
    <property type="entry name" value="AB_hydrolase_fold"/>
</dbReference>